<accession>A0ABC9BG05</accession>
<evidence type="ECO:0000313" key="4">
    <source>
        <dbReference type="Proteomes" id="UP001497457"/>
    </source>
</evidence>
<evidence type="ECO:0000313" key="3">
    <source>
        <dbReference type="EMBL" id="CAL4999766.1"/>
    </source>
</evidence>
<dbReference type="Pfam" id="PF12937">
    <property type="entry name" value="F-box-like"/>
    <property type="match status" value="1"/>
</dbReference>
<evidence type="ECO:0000256" key="1">
    <source>
        <dbReference type="SAM" id="MobiDB-lite"/>
    </source>
</evidence>
<protein>
    <recommendedName>
        <fullName evidence="2">F-box domain-containing protein</fullName>
    </recommendedName>
</protein>
<reference evidence="4" key="1">
    <citation type="submission" date="2024-06" db="EMBL/GenBank/DDBJ databases">
        <authorList>
            <person name="Ryan C."/>
        </authorList>
    </citation>
    <scope>NUCLEOTIDE SEQUENCE [LARGE SCALE GENOMIC DNA]</scope>
</reference>
<dbReference type="EMBL" id="OZ075135">
    <property type="protein sequence ID" value="CAL4999766.1"/>
    <property type="molecule type" value="Genomic_DNA"/>
</dbReference>
<feature type="region of interest" description="Disordered" evidence="1">
    <location>
        <begin position="1"/>
        <end position="38"/>
    </location>
</feature>
<evidence type="ECO:0000259" key="2">
    <source>
        <dbReference type="Pfam" id="PF12937"/>
    </source>
</evidence>
<dbReference type="InterPro" id="IPR036047">
    <property type="entry name" value="F-box-like_dom_sf"/>
</dbReference>
<dbReference type="SUPFAM" id="SSF81383">
    <property type="entry name" value="F-box domain"/>
    <property type="match status" value="1"/>
</dbReference>
<dbReference type="PANTHER" id="PTHR36140">
    <property type="entry name" value="F-BOX DOMAIN-CONTAINING PROTEIN-RELATED"/>
    <property type="match status" value="1"/>
</dbReference>
<organism evidence="3 4">
    <name type="scientific">Urochloa decumbens</name>
    <dbReference type="NCBI Taxonomy" id="240449"/>
    <lineage>
        <taxon>Eukaryota</taxon>
        <taxon>Viridiplantae</taxon>
        <taxon>Streptophyta</taxon>
        <taxon>Embryophyta</taxon>
        <taxon>Tracheophyta</taxon>
        <taxon>Spermatophyta</taxon>
        <taxon>Magnoliopsida</taxon>
        <taxon>Liliopsida</taxon>
        <taxon>Poales</taxon>
        <taxon>Poaceae</taxon>
        <taxon>PACMAD clade</taxon>
        <taxon>Panicoideae</taxon>
        <taxon>Panicodae</taxon>
        <taxon>Paniceae</taxon>
        <taxon>Melinidinae</taxon>
        <taxon>Urochloa</taxon>
    </lineage>
</organism>
<gene>
    <name evidence="3" type="ORF">URODEC1_LOCUS64509</name>
</gene>
<dbReference type="AlphaFoldDB" id="A0ABC9BG05"/>
<dbReference type="Proteomes" id="UP001497457">
    <property type="component" value="Chromosome 25rd"/>
</dbReference>
<dbReference type="CDD" id="cd09917">
    <property type="entry name" value="F-box_SF"/>
    <property type="match status" value="1"/>
</dbReference>
<dbReference type="Gene3D" id="1.20.1280.50">
    <property type="match status" value="1"/>
</dbReference>
<keyword evidence="4" id="KW-1185">Reference proteome</keyword>
<feature type="domain" description="F-box" evidence="2">
    <location>
        <begin position="44"/>
        <end position="78"/>
    </location>
</feature>
<proteinExistence type="predicted"/>
<dbReference type="PANTHER" id="PTHR36140:SF1">
    <property type="entry name" value="F-BOX DOMAIN CONTAINING PROTEIN, EXPRESSED"/>
    <property type="match status" value="1"/>
</dbReference>
<name>A0ABC9BG05_9POAL</name>
<dbReference type="InterPro" id="IPR001810">
    <property type="entry name" value="F-box_dom"/>
</dbReference>
<sequence length="465" mass="50931">MPRAAEPCPDGWLSLSPPAGSSGNRRLKRTPSRAEDAAGTPLGDEILLQVFAGYSLETADLIRCAATCRRWRRLVSGDAEFICRLMRPSYFRHLAAGFFHRSSHDADAGAPPRFFPFDSCSFSRRTSICANAEAVLAGDVFRSCRLAASRNGRLVLELRRRASRGAAALRLAMVNPITGDVDILPALSGKDTPGSYACAMLAASDDVAAAAAFRLLIVYKRRHFTACRTYSFDTKAWGAEGKISGARIGGARLGEMDAGVAARGGAFWLHGDAVFRLRVGTLEAAFEAIPNRNKRARELCRCLGGGTAAGQNRRLAVAPDGRPIAVQVGRGSLNRFVISVFRREDDDDDGRLVGTKRRWTKAEDVDVDPFLPRWHVKRVCIRAVCEKSGLVFFATGGDVYDQQQQGARQEEDLALYVLDLETKEVREVPAPESRCSVRNSSWSFHGYEMDTVSYLSSLAERDSLM</sequence>
<reference evidence="3 4" key="2">
    <citation type="submission" date="2024-10" db="EMBL/GenBank/DDBJ databases">
        <authorList>
            <person name="Ryan C."/>
        </authorList>
    </citation>
    <scope>NUCLEOTIDE SEQUENCE [LARGE SCALE GENOMIC DNA]</scope>
</reference>